<dbReference type="Proteomes" id="UP000192923">
    <property type="component" value="Unassembled WGS sequence"/>
</dbReference>
<evidence type="ECO:0000313" key="2">
    <source>
        <dbReference type="EMBL" id="SMF95349.1"/>
    </source>
</evidence>
<feature type="chain" id="PRO_5012509235" evidence="1">
    <location>
        <begin position="29"/>
        <end position="170"/>
    </location>
</feature>
<keyword evidence="3" id="KW-1185">Reference proteome</keyword>
<dbReference type="STRING" id="1760988.SAMN02949497_2710"/>
<evidence type="ECO:0000256" key="1">
    <source>
        <dbReference type="SAM" id="SignalP"/>
    </source>
</evidence>
<dbReference type="Pfam" id="PF03843">
    <property type="entry name" value="Slp"/>
    <property type="match status" value="1"/>
</dbReference>
<dbReference type="RefSeq" id="WP_085213501.1">
    <property type="nucleotide sequence ID" value="NZ_FXAM01000001.1"/>
</dbReference>
<sequence>MRWNRLARHGLHLGLCWALWHLGGCATALSGTAMDGVTPGITPGAVLDDPRSHIGQVVLLAGPILGLENRRDGAMLEILGYPTTARGFPDTSEPALGRFLLRHPAALDPKAYWPGRSIAAAARVEGERETTLGGTVQRRPVLRSLELKLLPEPALYDSPILIGIGVMGGF</sequence>
<evidence type="ECO:0000313" key="3">
    <source>
        <dbReference type="Proteomes" id="UP000192923"/>
    </source>
</evidence>
<keyword evidence="2" id="KW-0449">Lipoprotein</keyword>
<dbReference type="AlphaFoldDB" id="A0A1Y6CXE6"/>
<organism evidence="2 3">
    <name type="scientific">Methylomagnum ishizawai</name>
    <dbReference type="NCBI Taxonomy" id="1760988"/>
    <lineage>
        <taxon>Bacteria</taxon>
        <taxon>Pseudomonadati</taxon>
        <taxon>Pseudomonadota</taxon>
        <taxon>Gammaproteobacteria</taxon>
        <taxon>Methylococcales</taxon>
        <taxon>Methylococcaceae</taxon>
        <taxon>Methylomagnum</taxon>
    </lineage>
</organism>
<feature type="signal peptide" evidence="1">
    <location>
        <begin position="1"/>
        <end position="28"/>
    </location>
</feature>
<keyword evidence="1" id="KW-0732">Signal</keyword>
<reference evidence="2 3" key="1">
    <citation type="submission" date="2016-12" db="EMBL/GenBank/DDBJ databases">
        <authorList>
            <person name="Song W.-J."/>
            <person name="Kurnit D.M."/>
        </authorList>
    </citation>
    <scope>NUCLEOTIDE SEQUENCE [LARGE SCALE GENOMIC DNA]</scope>
    <source>
        <strain evidence="2 3">175</strain>
    </source>
</reference>
<name>A0A1Y6CXE6_9GAMM</name>
<dbReference type="EMBL" id="FXAM01000001">
    <property type="protein sequence ID" value="SMF95349.1"/>
    <property type="molecule type" value="Genomic_DNA"/>
</dbReference>
<accession>A0A1Y6CXE6</accession>
<proteinExistence type="predicted"/>
<protein>
    <submittedName>
        <fullName evidence="2">Outer membrane lipoprotein</fullName>
    </submittedName>
</protein>
<dbReference type="OrthoDB" id="5295757at2"/>
<dbReference type="GO" id="GO:0019867">
    <property type="term" value="C:outer membrane"/>
    <property type="evidence" value="ECO:0007669"/>
    <property type="project" value="InterPro"/>
</dbReference>
<dbReference type="InterPro" id="IPR004658">
    <property type="entry name" value="OMP_Slp"/>
</dbReference>
<dbReference type="PANTHER" id="PTHR37530">
    <property type="entry name" value="OUTER MEMBRANE PROTEIN SLP"/>
    <property type="match status" value="1"/>
</dbReference>
<gene>
    <name evidence="2" type="ORF">SAMN02949497_2710</name>
</gene>
<dbReference type="PANTHER" id="PTHR37530:SF1">
    <property type="entry name" value="OUTER MEMBRANE PROTEIN SLP"/>
    <property type="match status" value="1"/>
</dbReference>